<dbReference type="InterPro" id="IPR036322">
    <property type="entry name" value="WD40_repeat_dom_sf"/>
</dbReference>
<dbReference type="Pfam" id="PF00400">
    <property type="entry name" value="WD40"/>
    <property type="match status" value="5"/>
</dbReference>
<dbReference type="InterPro" id="IPR001680">
    <property type="entry name" value="WD40_rpt"/>
</dbReference>
<evidence type="ECO:0000256" key="1">
    <source>
        <dbReference type="ARBA" id="ARBA00004496"/>
    </source>
</evidence>
<dbReference type="InterPro" id="IPR015943">
    <property type="entry name" value="WD40/YVTN_repeat-like_dom_sf"/>
</dbReference>
<dbReference type="PANTHER" id="PTHR22842">
    <property type="entry name" value="WD40 REPEAT PROTEIN"/>
    <property type="match status" value="1"/>
</dbReference>
<accession>A0A8R1DNY6</accession>
<comment type="similarity">
    <text evidence="3">Belongs to the WD repeat MORG1 family.</text>
</comment>
<name>A0A8R1DNY6_CAEJA</name>
<dbReference type="GO" id="GO:0005737">
    <property type="term" value="C:cytoplasm"/>
    <property type="evidence" value="ECO:0007669"/>
    <property type="project" value="UniProtKB-SubCell"/>
</dbReference>
<dbReference type="SUPFAM" id="SSF50978">
    <property type="entry name" value="WD40 repeat-like"/>
    <property type="match status" value="1"/>
</dbReference>
<dbReference type="PROSITE" id="PS50082">
    <property type="entry name" value="WD_REPEATS_2"/>
    <property type="match status" value="2"/>
</dbReference>
<reference evidence="8" key="1">
    <citation type="submission" date="2010-08" db="EMBL/GenBank/DDBJ databases">
        <authorList>
            <consortium name="Caenorhabditis japonica Sequencing Consortium"/>
            <person name="Wilson R.K."/>
        </authorList>
    </citation>
    <scope>NUCLEOTIDE SEQUENCE [LARGE SCALE GENOMIC DNA]</scope>
    <source>
        <strain evidence="8">DF5081</strain>
    </source>
</reference>
<sequence>MTKYPSIRAKVIDLDGNYCITCGSDKSIKLWNPLKSSLLKTYSGTGNEVLDAASSSDNAQIAAGGADRACTVFDVETGKQLRRWRTHGAQVNTVAFNEESSVVFSGSMDCTMQAFDCRSRSEKPIQIFNEATDGVLSIDVNGHEIVAGSADGSYRIYSVRDGNMTVDYQGDSVNSVSFTPDGNCILSGVMGGTVRLMDKSSGKLLAR</sequence>
<dbReference type="GO" id="GO:0071013">
    <property type="term" value="C:catalytic step 2 spliceosome"/>
    <property type="evidence" value="ECO:0007669"/>
    <property type="project" value="TreeGrafter"/>
</dbReference>
<organism evidence="7 8">
    <name type="scientific">Caenorhabditis japonica</name>
    <dbReference type="NCBI Taxonomy" id="281687"/>
    <lineage>
        <taxon>Eukaryota</taxon>
        <taxon>Metazoa</taxon>
        <taxon>Ecdysozoa</taxon>
        <taxon>Nematoda</taxon>
        <taxon>Chromadorea</taxon>
        <taxon>Rhabditida</taxon>
        <taxon>Rhabditina</taxon>
        <taxon>Rhabditomorpha</taxon>
        <taxon>Rhabditoidea</taxon>
        <taxon>Rhabditidae</taxon>
        <taxon>Peloderinae</taxon>
        <taxon>Caenorhabditis</taxon>
    </lineage>
</organism>
<feature type="repeat" description="WD" evidence="6">
    <location>
        <begin position="84"/>
        <end position="116"/>
    </location>
</feature>
<evidence type="ECO:0000313" key="8">
    <source>
        <dbReference type="Proteomes" id="UP000005237"/>
    </source>
</evidence>
<protein>
    <recommendedName>
        <fullName evidence="4">WD repeat domain-containing protein 83</fullName>
    </recommendedName>
    <alternativeName>
        <fullName evidence="5">Mitogen-activated protein kinase organizer 1</fullName>
    </alternativeName>
</protein>
<dbReference type="AlphaFoldDB" id="A0A8R1DNY6"/>
<evidence type="ECO:0000256" key="2">
    <source>
        <dbReference type="ARBA" id="ARBA00022490"/>
    </source>
</evidence>
<dbReference type="PANTHER" id="PTHR22842:SF3">
    <property type="entry name" value="WD REPEAT DOMAIN-CONTAINING PROTEIN 83"/>
    <property type="match status" value="1"/>
</dbReference>
<dbReference type="SMART" id="SM00320">
    <property type="entry name" value="WD40"/>
    <property type="match status" value="5"/>
</dbReference>
<dbReference type="GO" id="GO:0000398">
    <property type="term" value="P:mRNA splicing, via spliceosome"/>
    <property type="evidence" value="ECO:0007669"/>
    <property type="project" value="TreeGrafter"/>
</dbReference>
<keyword evidence="8" id="KW-1185">Reference proteome</keyword>
<keyword evidence="6" id="KW-0853">WD repeat</keyword>
<proteinExistence type="inferred from homology"/>
<dbReference type="Gene3D" id="2.130.10.10">
    <property type="entry name" value="YVTN repeat-like/Quinoprotein amine dehydrogenase"/>
    <property type="match status" value="1"/>
</dbReference>
<evidence type="ECO:0000256" key="5">
    <source>
        <dbReference type="ARBA" id="ARBA00042222"/>
    </source>
</evidence>
<reference evidence="7" key="2">
    <citation type="submission" date="2022-06" db="UniProtKB">
        <authorList>
            <consortium name="EnsemblMetazoa"/>
        </authorList>
    </citation>
    <scope>IDENTIFICATION</scope>
    <source>
        <strain evidence="7">DF5081</strain>
    </source>
</reference>
<evidence type="ECO:0000256" key="3">
    <source>
        <dbReference type="ARBA" id="ARBA00038145"/>
    </source>
</evidence>
<evidence type="ECO:0000256" key="4">
    <source>
        <dbReference type="ARBA" id="ARBA00040453"/>
    </source>
</evidence>
<feature type="repeat" description="WD" evidence="6">
    <location>
        <begin position="166"/>
        <end position="207"/>
    </location>
</feature>
<keyword evidence="2" id="KW-0963">Cytoplasm</keyword>
<comment type="subcellular location">
    <subcellularLocation>
        <location evidence="1">Cytoplasm</location>
    </subcellularLocation>
</comment>
<dbReference type="PROSITE" id="PS50294">
    <property type="entry name" value="WD_REPEATS_REGION"/>
    <property type="match status" value="1"/>
</dbReference>
<evidence type="ECO:0000256" key="6">
    <source>
        <dbReference type="PROSITE-ProRule" id="PRU00221"/>
    </source>
</evidence>
<dbReference type="EnsemblMetazoa" id="CJA07580b.1">
    <property type="protein sequence ID" value="CJA07580b.1"/>
    <property type="gene ID" value="WBGene00126784"/>
</dbReference>
<dbReference type="Proteomes" id="UP000005237">
    <property type="component" value="Unassembled WGS sequence"/>
</dbReference>
<evidence type="ECO:0000313" key="7">
    <source>
        <dbReference type="EnsemblMetazoa" id="CJA07580b.1"/>
    </source>
</evidence>
<dbReference type="InterPro" id="IPR051980">
    <property type="entry name" value="WD_repeat_MORG1"/>
</dbReference>